<dbReference type="AlphaFoldDB" id="A0A183JSE9"/>
<gene>
    <name evidence="9" type="ORF">SCUD_LOCUS5639</name>
</gene>
<evidence type="ECO:0000256" key="4">
    <source>
        <dbReference type="ARBA" id="ARBA00022741"/>
    </source>
</evidence>
<keyword evidence="4" id="KW-0547">Nucleotide-binding</keyword>
<keyword evidence="8" id="KW-0812">Transmembrane</keyword>
<dbReference type="PANTHER" id="PTHR45630:SF8">
    <property type="entry name" value="CATION-TRANSPORTING ATPASE"/>
    <property type="match status" value="1"/>
</dbReference>
<keyword evidence="8" id="KW-0472">Membrane</keyword>
<dbReference type="GO" id="GO:0005524">
    <property type="term" value="F:ATP binding"/>
    <property type="evidence" value="ECO:0007669"/>
    <property type="project" value="UniProtKB-KW"/>
</dbReference>
<dbReference type="GO" id="GO:0016020">
    <property type="term" value="C:membrane"/>
    <property type="evidence" value="ECO:0007669"/>
    <property type="project" value="UniProtKB-SubCell"/>
</dbReference>
<evidence type="ECO:0000256" key="7">
    <source>
        <dbReference type="ARBA" id="ARBA00022967"/>
    </source>
</evidence>
<feature type="transmembrane region" description="Helical" evidence="8">
    <location>
        <begin position="95"/>
        <end position="116"/>
    </location>
</feature>
<dbReference type="GO" id="GO:0140358">
    <property type="term" value="F:P-type transmembrane transporter activity"/>
    <property type="evidence" value="ECO:0007669"/>
    <property type="project" value="InterPro"/>
</dbReference>
<reference evidence="9 10" key="2">
    <citation type="submission" date="2018-11" db="EMBL/GenBank/DDBJ databases">
        <authorList>
            <consortium name="Pathogen Informatics"/>
        </authorList>
    </citation>
    <scope>NUCLEOTIDE SEQUENCE [LARGE SCALE GENOMIC DNA]</scope>
    <source>
        <strain evidence="9">Dakar</strain>
        <strain evidence="10">Dakar, Senegal</strain>
    </source>
</reference>
<evidence type="ECO:0000313" key="9">
    <source>
        <dbReference type="EMBL" id="VDO97213.1"/>
    </source>
</evidence>
<name>A0A183JSE9_9TREM</name>
<dbReference type="InterPro" id="IPR006544">
    <property type="entry name" value="P-type_TPase_V"/>
</dbReference>
<dbReference type="EMBL" id="UZAK01009688">
    <property type="protein sequence ID" value="VDO97213.1"/>
    <property type="molecule type" value="Genomic_DNA"/>
</dbReference>
<organism evidence="11">
    <name type="scientific">Schistosoma curassoni</name>
    <dbReference type="NCBI Taxonomy" id="6186"/>
    <lineage>
        <taxon>Eukaryota</taxon>
        <taxon>Metazoa</taxon>
        <taxon>Spiralia</taxon>
        <taxon>Lophotrochozoa</taxon>
        <taxon>Platyhelminthes</taxon>
        <taxon>Trematoda</taxon>
        <taxon>Digenea</taxon>
        <taxon>Strigeidida</taxon>
        <taxon>Schistosomatoidea</taxon>
        <taxon>Schistosomatidae</taxon>
        <taxon>Schistosoma</taxon>
    </lineage>
</organism>
<protein>
    <submittedName>
        <fullName evidence="11">Ovule protein</fullName>
    </submittedName>
</protein>
<dbReference type="STRING" id="6186.A0A183JSE9"/>
<dbReference type="GO" id="GO:0019829">
    <property type="term" value="F:ATPase-coupled monoatomic cation transmembrane transporter activity"/>
    <property type="evidence" value="ECO:0007669"/>
    <property type="project" value="TreeGrafter"/>
</dbReference>
<keyword evidence="10" id="KW-1185">Reference proteome</keyword>
<sequence>MIQWSFSVILRILFIGYFFFKKMYWFFSLVGYTPAYPRLSVEPPAMRLVSTVTLLSLGLQLLTCGLVQFSVFVFTRLQPWYLPLFTYHEDYELKNYESTAIFSVSVYQYIILAIVFSKSAPYRRSILSNR</sequence>
<keyword evidence="7" id="KW-1278">Translocase</keyword>
<dbReference type="InterPro" id="IPR023298">
    <property type="entry name" value="ATPase_P-typ_TM_dom_sf"/>
</dbReference>
<dbReference type="SUPFAM" id="SSF81665">
    <property type="entry name" value="Calcium ATPase, transmembrane domain M"/>
    <property type="match status" value="1"/>
</dbReference>
<keyword evidence="2" id="KW-0597">Phosphoprotein</keyword>
<evidence type="ECO:0000256" key="6">
    <source>
        <dbReference type="ARBA" id="ARBA00022842"/>
    </source>
</evidence>
<keyword evidence="3" id="KW-0479">Metal-binding</keyword>
<evidence type="ECO:0000256" key="1">
    <source>
        <dbReference type="ARBA" id="ARBA00004141"/>
    </source>
</evidence>
<proteinExistence type="predicted"/>
<dbReference type="PANTHER" id="PTHR45630">
    <property type="entry name" value="CATION-TRANSPORTING ATPASE-RELATED"/>
    <property type="match status" value="1"/>
</dbReference>
<dbReference type="WBParaSite" id="SCUD_0000563901-mRNA-1">
    <property type="protein sequence ID" value="SCUD_0000563901-mRNA-1"/>
    <property type="gene ID" value="SCUD_0000563901"/>
</dbReference>
<evidence type="ECO:0000256" key="5">
    <source>
        <dbReference type="ARBA" id="ARBA00022840"/>
    </source>
</evidence>
<dbReference type="GO" id="GO:0006874">
    <property type="term" value="P:intracellular calcium ion homeostasis"/>
    <property type="evidence" value="ECO:0007669"/>
    <property type="project" value="TreeGrafter"/>
</dbReference>
<keyword evidence="5" id="KW-0067">ATP-binding</keyword>
<dbReference type="GO" id="GO:0046872">
    <property type="term" value="F:metal ion binding"/>
    <property type="evidence" value="ECO:0007669"/>
    <property type="project" value="UniProtKB-KW"/>
</dbReference>
<feature type="transmembrane region" description="Helical" evidence="8">
    <location>
        <begin position="6"/>
        <end position="27"/>
    </location>
</feature>
<evidence type="ECO:0000256" key="3">
    <source>
        <dbReference type="ARBA" id="ARBA00022723"/>
    </source>
</evidence>
<evidence type="ECO:0000313" key="10">
    <source>
        <dbReference type="Proteomes" id="UP000279833"/>
    </source>
</evidence>
<keyword evidence="8" id="KW-1133">Transmembrane helix</keyword>
<feature type="transmembrane region" description="Helical" evidence="8">
    <location>
        <begin position="48"/>
        <end position="75"/>
    </location>
</feature>
<reference evidence="11" key="1">
    <citation type="submission" date="2016-06" db="UniProtKB">
        <authorList>
            <consortium name="WormBaseParasite"/>
        </authorList>
    </citation>
    <scope>IDENTIFICATION</scope>
</reference>
<evidence type="ECO:0000256" key="8">
    <source>
        <dbReference type="SAM" id="Phobius"/>
    </source>
</evidence>
<dbReference type="Proteomes" id="UP000279833">
    <property type="component" value="Unassembled WGS sequence"/>
</dbReference>
<evidence type="ECO:0000313" key="11">
    <source>
        <dbReference type="WBParaSite" id="SCUD_0000563901-mRNA-1"/>
    </source>
</evidence>
<dbReference type="GO" id="GO:0015203">
    <property type="term" value="F:polyamine transmembrane transporter activity"/>
    <property type="evidence" value="ECO:0007669"/>
    <property type="project" value="TreeGrafter"/>
</dbReference>
<evidence type="ECO:0000256" key="2">
    <source>
        <dbReference type="ARBA" id="ARBA00022553"/>
    </source>
</evidence>
<keyword evidence="6" id="KW-0460">Magnesium</keyword>
<accession>A0A183JSE9</accession>
<comment type="subcellular location">
    <subcellularLocation>
        <location evidence="1">Membrane</location>
        <topology evidence="1">Multi-pass membrane protein</topology>
    </subcellularLocation>
</comment>